<name>A0A2M4B381_9DIPT</name>
<accession>A0A2M4B381</accession>
<keyword evidence="1" id="KW-0732">Signal</keyword>
<reference evidence="2" key="1">
    <citation type="submission" date="2018-01" db="EMBL/GenBank/DDBJ databases">
        <title>An insight into the sialome of Amazonian anophelines.</title>
        <authorList>
            <person name="Ribeiro J.M."/>
            <person name="Scarpassa V."/>
            <person name="Calvo E."/>
        </authorList>
    </citation>
    <scope>NUCLEOTIDE SEQUENCE</scope>
    <source>
        <tissue evidence="2">Salivary glands</tissue>
    </source>
</reference>
<dbReference type="AlphaFoldDB" id="A0A2M4B381"/>
<feature type="signal peptide" evidence="1">
    <location>
        <begin position="1"/>
        <end position="23"/>
    </location>
</feature>
<dbReference type="EMBL" id="GGFK01014129">
    <property type="protein sequence ID" value="MBW47450.1"/>
    <property type="molecule type" value="Transcribed_RNA"/>
</dbReference>
<sequence>MPPPNGLIMGLLGSAFLLPPASCTCRVFTTKMPPFSVYMRECRKARLRYRCLISPSRPVCGPSITFTMSLRRIWFWSQSSAMVFRFSRRFCNAVGLHSITLPCMPRTWKFSRSSRTITPTVCASSCTRSPHW</sequence>
<feature type="chain" id="PRO_5014979797" evidence="1">
    <location>
        <begin position="24"/>
        <end position="132"/>
    </location>
</feature>
<proteinExistence type="predicted"/>
<organism evidence="2">
    <name type="scientific">Anopheles triannulatus</name>
    <dbReference type="NCBI Taxonomy" id="58253"/>
    <lineage>
        <taxon>Eukaryota</taxon>
        <taxon>Metazoa</taxon>
        <taxon>Ecdysozoa</taxon>
        <taxon>Arthropoda</taxon>
        <taxon>Hexapoda</taxon>
        <taxon>Insecta</taxon>
        <taxon>Pterygota</taxon>
        <taxon>Neoptera</taxon>
        <taxon>Endopterygota</taxon>
        <taxon>Diptera</taxon>
        <taxon>Nematocera</taxon>
        <taxon>Culicoidea</taxon>
        <taxon>Culicidae</taxon>
        <taxon>Anophelinae</taxon>
        <taxon>Anopheles</taxon>
    </lineage>
</organism>
<protein>
    <submittedName>
        <fullName evidence="2">Putative secreted protein</fullName>
    </submittedName>
</protein>
<evidence type="ECO:0000256" key="1">
    <source>
        <dbReference type="SAM" id="SignalP"/>
    </source>
</evidence>
<evidence type="ECO:0000313" key="2">
    <source>
        <dbReference type="EMBL" id="MBW47450.1"/>
    </source>
</evidence>